<dbReference type="InterPro" id="IPR036583">
    <property type="entry name" value="23S_rRNA_IVS_sf"/>
</dbReference>
<proteinExistence type="predicted"/>
<evidence type="ECO:0008006" key="3">
    <source>
        <dbReference type="Google" id="ProtNLM"/>
    </source>
</evidence>
<dbReference type="AlphaFoldDB" id="A0A564ZEQ9"/>
<dbReference type="PANTHER" id="PTHR38471:SF2">
    <property type="entry name" value="FOUR HELIX BUNDLE PROTEIN"/>
    <property type="match status" value="1"/>
</dbReference>
<dbReference type="NCBIfam" id="TIGR02436">
    <property type="entry name" value="four helix bundle protein"/>
    <property type="match status" value="1"/>
</dbReference>
<dbReference type="Proteomes" id="UP000334340">
    <property type="component" value="Unassembled WGS sequence"/>
</dbReference>
<evidence type="ECO:0000313" key="2">
    <source>
        <dbReference type="Proteomes" id="UP000334340"/>
    </source>
</evidence>
<organism evidence="1 2">
    <name type="scientific">Candidatus Methylomirabilis lanthanidiphila</name>
    <dbReference type="NCBI Taxonomy" id="2211376"/>
    <lineage>
        <taxon>Bacteria</taxon>
        <taxon>Candidatus Methylomirabilota</taxon>
        <taxon>Candidatus Methylomirabilia</taxon>
        <taxon>Candidatus Methylomirabilales</taxon>
        <taxon>Candidatus Methylomirabilaceae</taxon>
        <taxon>Candidatus Methylomirabilis</taxon>
    </lineage>
</organism>
<protein>
    <recommendedName>
        <fullName evidence="3">Four helix bundle protein</fullName>
    </recommendedName>
</protein>
<reference evidence="1 2" key="1">
    <citation type="submission" date="2019-07" db="EMBL/GenBank/DDBJ databases">
        <authorList>
            <person name="Cremers G."/>
        </authorList>
    </citation>
    <scope>NUCLEOTIDE SEQUENCE [LARGE SCALE GENOMIC DNA]</scope>
</reference>
<sequence length="141" mass="15689">MATFRSLEEIEVWQKARELTREVYTISNDGAFARDFALRDQIRRASVSIMSNIAEGFERSGTAEFVQFLAMAKGSAGEVVSHIYVAADQGYASKEDGDRLLGLANETSRMIGGLMTYLSRSGIRGTKYKVTRNPKPETRNP</sequence>
<dbReference type="SUPFAM" id="SSF158446">
    <property type="entry name" value="IVS-encoded protein-like"/>
    <property type="match status" value="1"/>
</dbReference>
<gene>
    <name evidence="1" type="ORF">MELA_00103</name>
</gene>
<keyword evidence="2" id="KW-1185">Reference proteome</keyword>
<dbReference type="EMBL" id="CABIKM010000001">
    <property type="protein sequence ID" value="VUZ83750.1"/>
    <property type="molecule type" value="Genomic_DNA"/>
</dbReference>
<dbReference type="InterPro" id="IPR012657">
    <property type="entry name" value="23S_rRNA-intervening_sequence"/>
</dbReference>
<evidence type="ECO:0000313" key="1">
    <source>
        <dbReference type="EMBL" id="VUZ83750.1"/>
    </source>
</evidence>
<accession>A0A564ZEQ9</accession>
<dbReference type="PANTHER" id="PTHR38471">
    <property type="entry name" value="FOUR HELIX BUNDLE PROTEIN"/>
    <property type="match status" value="1"/>
</dbReference>
<dbReference type="CDD" id="cd16377">
    <property type="entry name" value="23S_rRNA_IVP_like"/>
    <property type="match status" value="1"/>
</dbReference>
<name>A0A564ZEQ9_9BACT</name>
<dbReference type="Pfam" id="PF05635">
    <property type="entry name" value="23S_rRNA_IVP"/>
    <property type="match status" value="1"/>
</dbReference>
<dbReference type="Gene3D" id="1.20.1440.60">
    <property type="entry name" value="23S rRNA-intervening sequence"/>
    <property type="match status" value="1"/>
</dbReference>